<evidence type="ECO:0000313" key="1">
    <source>
        <dbReference type="EMBL" id="RKF33171.1"/>
    </source>
</evidence>
<dbReference type="Proteomes" id="UP000286402">
    <property type="component" value="Unassembled WGS sequence"/>
</dbReference>
<accession>A0A420FJR9</accession>
<name>A0A420FJR9_9SPHI</name>
<protein>
    <submittedName>
        <fullName evidence="1">Uncharacterized protein</fullName>
    </submittedName>
</protein>
<proteinExistence type="predicted"/>
<reference evidence="1 2" key="1">
    <citation type="submission" date="2016-07" db="EMBL/GenBank/DDBJ databases">
        <title>Genome analysis of Sphingobacterium siyangense T12B17.</title>
        <authorList>
            <person name="Xu D."/>
            <person name="Su Y."/>
            <person name="Zheng S."/>
        </authorList>
    </citation>
    <scope>NUCLEOTIDE SEQUENCE [LARGE SCALE GENOMIC DNA]</scope>
    <source>
        <strain evidence="1 2">T12B17</strain>
    </source>
</reference>
<evidence type="ECO:0000313" key="2">
    <source>
        <dbReference type="Proteomes" id="UP000286402"/>
    </source>
</evidence>
<organism evidence="1 2">
    <name type="scientific">Sphingobacterium siyangense</name>
    <dbReference type="NCBI Taxonomy" id="459529"/>
    <lineage>
        <taxon>Bacteria</taxon>
        <taxon>Pseudomonadati</taxon>
        <taxon>Bacteroidota</taxon>
        <taxon>Sphingobacteriia</taxon>
        <taxon>Sphingobacteriales</taxon>
        <taxon>Sphingobacteriaceae</taxon>
        <taxon>Sphingobacterium</taxon>
    </lineage>
</organism>
<gene>
    <name evidence="1" type="ORF">BCY89_13135</name>
</gene>
<dbReference type="EMBL" id="MCAQ01000026">
    <property type="protein sequence ID" value="RKF33171.1"/>
    <property type="molecule type" value="Genomic_DNA"/>
</dbReference>
<keyword evidence="2" id="KW-1185">Reference proteome</keyword>
<dbReference type="AlphaFoldDB" id="A0A420FJR9"/>
<sequence>MEYFPQLGHHSNEIVKFAAASGIFSLLLKCGEVIHFTPQDPEHFRAWLIEKNIEDIKSEKQPREFLRTSI</sequence>
<comment type="caution">
    <text evidence="1">The sequence shown here is derived from an EMBL/GenBank/DDBJ whole genome shotgun (WGS) entry which is preliminary data.</text>
</comment>